<dbReference type="Proteomes" id="UP000037069">
    <property type="component" value="Unassembled WGS sequence"/>
</dbReference>
<proteinExistence type="predicted"/>
<gene>
    <name evidence="1" type="ORF">FF38_08993</name>
</gene>
<evidence type="ECO:0000313" key="2">
    <source>
        <dbReference type="Proteomes" id="UP000037069"/>
    </source>
</evidence>
<sequence length="192" mass="21142">MRKNNVRLTKGTGSTRVRTRPCSTVARSRSNHLCKAVSRSLTEPVKATSEGPHKMNSKTDFDFERDSDLSCSKMSAKMGVILVLGNISVKATWAHLHKVPMGSSSSLLLLKKEKNSFTYPCNTHKRAWASLLSYSLESTTFDRLKGISSTALTCKFFMPFINCNIMKATSRVMTSSKAGIPFELLTASPSPV</sequence>
<accession>A0A0L0CND9</accession>
<reference evidence="1 2" key="1">
    <citation type="journal article" date="2015" name="Nat. Commun.">
        <title>Lucilia cuprina genome unlocks parasitic fly biology to underpin future interventions.</title>
        <authorList>
            <person name="Anstead C.A."/>
            <person name="Korhonen P.K."/>
            <person name="Young N.D."/>
            <person name="Hall R.S."/>
            <person name="Jex A.R."/>
            <person name="Murali S.C."/>
            <person name="Hughes D.S."/>
            <person name="Lee S.F."/>
            <person name="Perry T."/>
            <person name="Stroehlein A.J."/>
            <person name="Ansell B.R."/>
            <person name="Breugelmans B."/>
            <person name="Hofmann A."/>
            <person name="Qu J."/>
            <person name="Dugan S."/>
            <person name="Lee S.L."/>
            <person name="Chao H."/>
            <person name="Dinh H."/>
            <person name="Han Y."/>
            <person name="Doddapaneni H.V."/>
            <person name="Worley K.C."/>
            <person name="Muzny D.M."/>
            <person name="Ioannidis P."/>
            <person name="Waterhouse R.M."/>
            <person name="Zdobnov E.M."/>
            <person name="James P.J."/>
            <person name="Bagnall N.H."/>
            <person name="Kotze A.C."/>
            <person name="Gibbs R.A."/>
            <person name="Richards S."/>
            <person name="Batterham P."/>
            <person name="Gasser R.B."/>
        </authorList>
    </citation>
    <scope>NUCLEOTIDE SEQUENCE [LARGE SCALE GENOMIC DNA]</scope>
    <source>
        <strain evidence="1 2">LS</strain>
        <tissue evidence="1">Full body</tissue>
    </source>
</reference>
<comment type="caution">
    <text evidence="1">The sequence shown here is derived from an EMBL/GenBank/DDBJ whole genome shotgun (WGS) entry which is preliminary data.</text>
</comment>
<organism evidence="1 2">
    <name type="scientific">Lucilia cuprina</name>
    <name type="common">Green bottle fly</name>
    <name type="synonym">Australian sheep blowfly</name>
    <dbReference type="NCBI Taxonomy" id="7375"/>
    <lineage>
        <taxon>Eukaryota</taxon>
        <taxon>Metazoa</taxon>
        <taxon>Ecdysozoa</taxon>
        <taxon>Arthropoda</taxon>
        <taxon>Hexapoda</taxon>
        <taxon>Insecta</taxon>
        <taxon>Pterygota</taxon>
        <taxon>Neoptera</taxon>
        <taxon>Endopterygota</taxon>
        <taxon>Diptera</taxon>
        <taxon>Brachycera</taxon>
        <taxon>Muscomorpha</taxon>
        <taxon>Oestroidea</taxon>
        <taxon>Calliphoridae</taxon>
        <taxon>Luciliinae</taxon>
        <taxon>Lucilia</taxon>
    </lineage>
</organism>
<protein>
    <submittedName>
        <fullName evidence="1">Uncharacterized protein</fullName>
    </submittedName>
</protein>
<dbReference type="AlphaFoldDB" id="A0A0L0CND9"/>
<keyword evidence="2" id="KW-1185">Reference proteome</keyword>
<name>A0A0L0CND9_LUCCU</name>
<dbReference type="EMBL" id="JRES01000145">
    <property type="protein sequence ID" value="KNC33835.1"/>
    <property type="molecule type" value="Genomic_DNA"/>
</dbReference>
<evidence type="ECO:0000313" key="1">
    <source>
        <dbReference type="EMBL" id="KNC33835.1"/>
    </source>
</evidence>